<feature type="transmembrane region" description="Helical" evidence="1">
    <location>
        <begin position="95"/>
        <end position="115"/>
    </location>
</feature>
<dbReference type="Proteomes" id="UP000322139">
    <property type="component" value="Unassembled WGS sequence"/>
</dbReference>
<feature type="transmembrane region" description="Helical" evidence="1">
    <location>
        <begin position="169"/>
        <end position="187"/>
    </location>
</feature>
<keyword evidence="1" id="KW-1133">Transmembrane helix</keyword>
<protein>
    <submittedName>
        <fullName evidence="3">Phosphatase PAP2 family protein</fullName>
    </submittedName>
</protein>
<evidence type="ECO:0000313" key="3">
    <source>
        <dbReference type="EMBL" id="TYS44111.1"/>
    </source>
</evidence>
<dbReference type="AlphaFoldDB" id="A0A5D4R1M9"/>
<evidence type="ECO:0000256" key="1">
    <source>
        <dbReference type="SAM" id="Phobius"/>
    </source>
</evidence>
<name>A0A5D4R1M9_9BACI</name>
<dbReference type="PANTHER" id="PTHR14969:SF13">
    <property type="entry name" value="AT30094P"/>
    <property type="match status" value="1"/>
</dbReference>
<dbReference type="InterPro" id="IPR000326">
    <property type="entry name" value="PAP2/HPO"/>
</dbReference>
<sequence>MKMSWGDGIGLQSKQSKAALAAVIIAVAAAVLIGYSVSGGKSLWFDRAVSSAVTGVFSASSYPLFEFFTWFGDKQGIGLAALIVLAWLWFKKRDYLGMAVLVIAVALGNEASKRLKELFGRERPELEHITEVNSLSFPSGHAMVGGILYLLTAYFVIKELKSAGARVMAAAAFALWILLIGISRIVLQVHYPTDVAGGYAFAFIWVYIWVIFYVFMNSRFGRTANLRQEE</sequence>
<organism evidence="3 4">
    <name type="scientific">Bacillus infantis</name>
    <dbReference type="NCBI Taxonomy" id="324767"/>
    <lineage>
        <taxon>Bacteria</taxon>
        <taxon>Bacillati</taxon>
        <taxon>Bacillota</taxon>
        <taxon>Bacilli</taxon>
        <taxon>Bacillales</taxon>
        <taxon>Bacillaceae</taxon>
        <taxon>Bacillus</taxon>
    </lineage>
</organism>
<dbReference type="Pfam" id="PF01569">
    <property type="entry name" value="PAP2"/>
    <property type="match status" value="1"/>
</dbReference>
<dbReference type="EMBL" id="VTER01000013">
    <property type="protein sequence ID" value="TYS44111.1"/>
    <property type="molecule type" value="Genomic_DNA"/>
</dbReference>
<proteinExistence type="predicted"/>
<feature type="domain" description="Phosphatidic acid phosphatase type 2/haloperoxidase" evidence="2">
    <location>
        <begin position="96"/>
        <end position="210"/>
    </location>
</feature>
<evidence type="ECO:0000313" key="4">
    <source>
        <dbReference type="Proteomes" id="UP000322139"/>
    </source>
</evidence>
<feature type="transmembrane region" description="Helical" evidence="1">
    <location>
        <begin position="20"/>
        <end position="37"/>
    </location>
</feature>
<keyword evidence="1" id="KW-0812">Transmembrane</keyword>
<feature type="transmembrane region" description="Helical" evidence="1">
    <location>
        <begin position="135"/>
        <end position="157"/>
    </location>
</feature>
<accession>A0A5D4R1M9</accession>
<feature type="transmembrane region" description="Helical" evidence="1">
    <location>
        <begin position="199"/>
        <end position="216"/>
    </location>
</feature>
<gene>
    <name evidence="3" type="ORF">FZD51_21435</name>
</gene>
<evidence type="ECO:0000259" key="2">
    <source>
        <dbReference type="SMART" id="SM00014"/>
    </source>
</evidence>
<dbReference type="CDD" id="cd03392">
    <property type="entry name" value="PAP2_like_2"/>
    <property type="match status" value="1"/>
</dbReference>
<reference evidence="3 4" key="1">
    <citation type="submission" date="2019-08" db="EMBL/GenBank/DDBJ databases">
        <title>Bacillus genomes from the desert of Cuatro Cienegas, Coahuila.</title>
        <authorList>
            <person name="Olmedo-Alvarez G."/>
        </authorList>
    </citation>
    <scope>NUCLEOTIDE SEQUENCE [LARGE SCALE GENOMIC DNA]</scope>
    <source>
        <strain evidence="3 4">CH446_14T</strain>
    </source>
</reference>
<dbReference type="InterPro" id="IPR036938">
    <property type="entry name" value="PAP2/HPO_sf"/>
</dbReference>
<dbReference type="SMART" id="SM00014">
    <property type="entry name" value="acidPPc"/>
    <property type="match status" value="1"/>
</dbReference>
<dbReference type="Gene3D" id="1.20.144.10">
    <property type="entry name" value="Phosphatidic acid phosphatase type 2/haloperoxidase"/>
    <property type="match status" value="2"/>
</dbReference>
<comment type="caution">
    <text evidence="3">The sequence shown here is derived from an EMBL/GenBank/DDBJ whole genome shotgun (WGS) entry which is preliminary data.</text>
</comment>
<dbReference type="SUPFAM" id="SSF48317">
    <property type="entry name" value="Acid phosphatase/Vanadium-dependent haloperoxidase"/>
    <property type="match status" value="1"/>
</dbReference>
<dbReference type="PANTHER" id="PTHR14969">
    <property type="entry name" value="SPHINGOSINE-1-PHOSPHATE PHOSPHOHYDROLASE"/>
    <property type="match status" value="1"/>
</dbReference>
<keyword evidence="1" id="KW-0472">Membrane</keyword>
<feature type="transmembrane region" description="Helical" evidence="1">
    <location>
        <begin position="67"/>
        <end position="88"/>
    </location>
</feature>